<dbReference type="Proteomes" id="UP000018542">
    <property type="component" value="Chromosome"/>
</dbReference>
<gene>
    <name evidence="1" type="ORF">W911_11200</name>
</gene>
<proteinExistence type="predicted"/>
<organism evidence="1 2">
    <name type="scientific">Hyphomicrobium nitrativorans NL23</name>
    <dbReference type="NCBI Taxonomy" id="1029756"/>
    <lineage>
        <taxon>Bacteria</taxon>
        <taxon>Pseudomonadati</taxon>
        <taxon>Pseudomonadota</taxon>
        <taxon>Alphaproteobacteria</taxon>
        <taxon>Hyphomicrobiales</taxon>
        <taxon>Hyphomicrobiaceae</taxon>
        <taxon>Hyphomicrobium</taxon>
    </lineage>
</organism>
<dbReference type="HOGENOM" id="CLU_3118683_0_0_5"/>
<evidence type="ECO:0000313" key="1">
    <source>
        <dbReference type="EMBL" id="AHB50211.1"/>
    </source>
</evidence>
<reference evidence="1 2" key="1">
    <citation type="journal article" date="2014" name="Genome Announc.">
        <title>Complete Genome Sequence of Hyphomicrobium nitrativorans Strain NL23, a Denitrifying Bacterium Isolated from Biofilm of a Methanol-Fed Denitrification System Treating Seawater at the Montreal Biodome.</title>
        <authorList>
            <person name="Martineau C."/>
            <person name="Villeneuve C."/>
            <person name="Mauffrey F."/>
            <person name="Villemur R."/>
        </authorList>
    </citation>
    <scope>NUCLEOTIDE SEQUENCE [LARGE SCALE GENOMIC DNA]</scope>
    <source>
        <strain evidence="1">NL23</strain>
    </source>
</reference>
<name>V5SH45_9HYPH</name>
<keyword evidence="2" id="KW-1185">Reference proteome</keyword>
<evidence type="ECO:0000313" key="2">
    <source>
        <dbReference type="Proteomes" id="UP000018542"/>
    </source>
</evidence>
<dbReference type="KEGG" id="hni:W911_11200"/>
<sequence>MMLKRFKGDWQEADAECRRCASRLLDAGKLDDAAVMSLAARICVFYGEAR</sequence>
<accession>V5SH45</accession>
<dbReference type="AlphaFoldDB" id="V5SH45"/>
<protein>
    <submittedName>
        <fullName evidence="1">Uncharacterized protein</fullName>
    </submittedName>
</protein>
<dbReference type="EMBL" id="CP006912">
    <property type="protein sequence ID" value="AHB50211.1"/>
    <property type="molecule type" value="Genomic_DNA"/>
</dbReference>